<evidence type="ECO:0000313" key="3">
    <source>
        <dbReference type="EMBL" id="VFJ86369.1"/>
    </source>
</evidence>
<name>A0A450US91_9GAMM</name>
<gene>
    <name evidence="3" type="ORF">BECKH772A_GA0070896_1000127</name>
    <name evidence="4" type="ORF">BECKH772C_GA0070978_1000227</name>
</gene>
<evidence type="ECO:0000256" key="1">
    <source>
        <dbReference type="ARBA" id="ARBA00023186"/>
    </source>
</evidence>
<dbReference type="EMBL" id="CAADFJ010000002">
    <property type="protein sequence ID" value="VFJ95434.1"/>
    <property type="molecule type" value="Genomic_DNA"/>
</dbReference>
<dbReference type="InterPro" id="IPR001623">
    <property type="entry name" value="DnaJ_domain"/>
</dbReference>
<dbReference type="SUPFAM" id="SSF46565">
    <property type="entry name" value="Chaperone J-domain"/>
    <property type="match status" value="1"/>
</dbReference>
<proteinExistence type="predicted"/>
<dbReference type="SMART" id="SM00271">
    <property type="entry name" value="DnaJ"/>
    <property type="match status" value="1"/>
</dbReference>
<accession>A0A450US91</accession>
<organism evidence="4">
    <name type="scientific">Candidatus Kentrum eta</name>
    <dbReference type="NCBI Taxonomy" id="2126337"/>
    <lineage>
        <taxon>Bacteria</taxon>
        <taxon>Pseudomonadati</taxon>
        <taxon>Pseudomonadota</taxon>
        <taxon>Gammaproteobacteria</taxon>
        <taxon>Candidatus Kentrum</taxon>
    </lineage>
</organism>
<dbReference type="CDD" id="cd06257">
    <property type="entry name" value="DnaJ"/>
    <property type="match status" value="1"/>
</dbReference>
<reference evidence="4" key="1">
    <citation type="submission" date="2019-02" db="EMBL/GenBank/DDBJ databases">
        <authorList>
            <person name="Gruber-Vodicka R. H."/>
            <person name="Seah K. B. B."/>
        </authorList>
    </citation>
    <scope>NUCLEOTIDE SEQUENCE</scope>
    <source>
        <strain evidence="4">BECK_SA2B12</strain>
        <strain evidence="3">BECK_SA2B15</strain>
    </source>
</reference>
<dbReference type="EMBL" id="CAADFG010000001">
    <property type="protein sequence ID" value="VFJ86369.1"/>
    <property type="molecule type" value="Genomic_DNA"/>
</dbReference>
<dbReference type="InterPro" id="IPR036869">
    <property type="entry name" value="J_dom_sf"/>
</dbReference>
<evidence type="ECO:0000259" key="2">
    <source>
        <dbReference type="PROSITE" id="PS50076"/>
    </source>
</evidence>
<evidence type="ECO:0000313" key="4">
    <source>
        <dbReference type="EMBL" id="VFJ95434.1"/>
    </source>
</evidence>
<feature type="domain" description="J" evidence="2">
    <location>
        <begin position="339"/>
        <end position="397"/>
    </location>
</feature>
<dbReference type="PROSITE" id="PS50076">
    <property type="entry name" value="DNAJ_2"/>
    <property type="match status" value="1"/>
</dbReference>
<dbReference type="AlphaFoldDB" id="A0A450US91"/>
<dbReference type="Gene3D" id="1.10.287.110">
    <property type="entry name" value="DnaJ domain"/>
    <property type="match status" value="1"/>
</dbReference>
<keyword evidence="1" id="KW-0143">Chaperone</keyword>
<dbReference type="Pfam" id="PF00226">
    <property type="entry name" value="DnaJ"/>
    <property type="match status" value="1"/>
</dbReference>
<sequence length="404" mass="46835">MMIRFLTKWFSKLWRWFSRLLRKVFRKRRKPDLGPLFERDLPMGDEGWKLDKDSAPPLFPDAGPFALASLFRDPHPNTMPIQLGVAKKLFELMGAWYITRRLRVILTKRDAFQGISIFLSHLRLDFQDLLRSPKARERFNRYLDILMEVDEVCLEINVSDLPIYDALKSGNIENAEATLDLLHTARRVHAAIVNEKAIIFPGFRDQFVSPAIKKIAYWERLDESTLTELEEILHLWQSLQEQYDEITEALRAIIEQINGIDPKERRIRRAFHQIVKRVDGIRKEIEEGSKDAADGIEELQSCYDELAAIHEHIKDGTAHEESAHEREDDETSLDGKIRDCLKTLGLSGSGRVTLQILKTATRKLRRRYHPDRNPAPDATEKTQAINDAYKFLNDCLSRGVELHG</sequence>
<protein>
    <submittedName>
        <fullName evidence="4">DnaJ domain-containing protein</fullName>
    </submittedName>
</protein>